<dbReference type="PANTHER" id="PTHR23080:SF143">
    <property type="entry name" value="SI:DKEY-56D12.4"/>
    <property type="match status" value="1"/>
</dbReference>
<proteinExistence type="predicted"/>
<dbReference type="GO" id="GO:0046872">
    <property type="term" value="F:metal ion binding"/>
    <property type="evidence" value="ECO:0007669"/>
    <property type="project" value="UniProtKB-KW"/>
</dbReference>
<name>A0AA47MKP5_MERPO</name>
<dbReference type="InterPro" id="IPR027806">
    <property type="entry name" value="HARBI1_dom"/>
</dbReference>
<dbReference type="EMBL" id="JAOPHQ010003731">
    <property type="protein sequence ID" value="KAK0141836.1"/>
    <property type="molecule type" value="Genomic_DNA"/>
</dbReference>
<organism evidence="4 5">
    <name type="scientific">Merluccius polli</name>
    <name type="common">Benguela hake</name>
    <name type="synonym">Merluccius cadenati</name>
    <dbReference type="NCBI Taxonomy" id="89951"/>
    <lineage>
        <taxon>Eukaryota</taxon>
        <taxon>Metazoa</taxon>
        <taxon>Chordata</taxon>
        <taxon>Craniata</taxon>
        <taxon>Vertebrata</taxon>
        <taxon>Euteleostomi</taxon>
        <taxon>Actinopterygii</taxon>
        <taxon>Neopterygii</taxon>
        <taxon>Teleostei</taxon>
        <taxon>Neoteleostei</taxon>
        <taxon>Acanthomorphata</taxon>
        <taxon>Zeiogadaria</taxon>
        <taxon>Gadariae</taxon>
        <taxon>Gadiformes</taxon>
        <taxon>Gadoidei</taxon>
        <taxon>Merlucciidae</taxon>
        <taxon>Merluccius</taxon>
    </lineage>
</organism>
<protein>
    <recommendedName>
        <fullName evidence="3">DDE Tnp4 domain-containing protein</fullName>
    </recommendedName>
</protein>
<evidence type="ECO:0000256" key="2">
    <source>
        <dbReference type="ARBA" id="ARBA00022723"/>
    </source>
</evidence>
<evidence type="ECO:0000256" key="1">
    <source>
        <dbReference type="ARBA" id="ARBA00001968"/>
    </source>
</evidence>
<feature type="domain" description="DDE Tnp4" evidence="3">
    <location>
        <begin position="2"/>
        <end position="113"/>
    </location>
</feature>
<gene>
    <name evidence="4" type="ORF">N1851_020500</name>
</gene>
<evidence type="ECO:0000313" key="5">
    <source>
        <dbReference type="Proteomes" id="UP001174136"/>
    </source>
</evidence>
<sequence length="120" mass="13372">MPYGSISFISKMWGGRISDKEISGKSDFYSNINPGNQAMADRGFLIGDDLARLGEKAATWLDVGRARQLLALSIHVERAIERIKIFRILKNMLPLTLVHLSSDILTVCCALSNLRPKLIK</sequence>
<dbReference type="Proteomes" id="UP001174136">
    <property type="component" value="Unassembled WGS sequence"/>
</dbReference>
<evidence type="ECO:0000259" key="3">
    <source>
        <dbReference type="Pfam" id="PF13359"/>
    </source>
</evidence>
<evidence type="ECO:0000313" key="4">
    <source>
        <dbReference type="EMBL" id="KAK0141836.1"/>
    </source>
</evidence>
<dbReference type="PANTHER" id="PTHR23080">
    <property type="entry name" value="THAP DOMAIN PROTEIN"/>
    <property type="match status" value="1"/>
</dbReference>
<keyword evidence="5" id="KW-1185">Reference proteome</keyword>
<comment type="caution">
    <text evidence="4">The sequence shown here is derived from an EMBL/GenBank/DDBJ whole genome shotgun (WGS) entry which is preliminary data.</text>
</comment>
<comment type="cofactor">
    <cofactor evidence="1">
        <name>a divalent metal cation</name>
        <dbReference type="ChEBI" id="CHEBI:60240"/>
    </cofactor>
</comment>
<dbReference type="AlphaFoldDB" id="A0AA47MKP5"/>
<dbReference type="Pfam" id="PF13359">
    <property type="entry name" value="DDE_Tnp_4"/>
    <property type="match status" value="1"/>
</dbReference>
<keyword evidence="2" id="KW-0479">Metal-binding</keyword>
<accession>A0AA47MKP5</accession>
<reference evidence="4" key="1">
    <citation type="journal article" date="2023" name="Front. Mar. Sci.">
        <title>A new Merluccius polli reference genome to investigate the effects of global change in West African waters.</title>
        <authorList>
            <person name="Mateo J.L."/>
            <person name="Blanco-Fernandez C."/>
            <person name="Garcia-Vazquez E."/>
            <person name="Machado-Schiaffino G."/>
        </authorList>
    </citation>
    <scope>NUCLEOTIDE SEQUENCE</scope>
    <source>
        <strain evidence="4">C29</strain>
        <tissue evidence="4">Fin</tissue>
    </source>
</reference>